<dbReference type="EMBL" id="JANPWB010000004">
    <property type="protein sequence ID" value="KAJ1192909.1"/>
    <property type="molecule type" value="Genomic_DNA"/>
</dbReference>
<accession>A0AAV7UY98</accession>
<evidence type="ECO:0000313" key="1">
    <source>
        <dbReference type="EMBL" id="KAJ1192909.1"/>
    </source>
</evidence>
<sequence>MSVFSVDDDVVMDGLANYKVIIEISRAVDNTVGIVEVVIVDVDILTVKGAVNNCVSEFVIDIHVLREGPEVDFFMSA</sequence>
<comment type="caution">
    <text evidence="1">The sequence shown here is derived from an EMBL/GenBank/DDBJ whole genome shotgun (WGS) entry which is preliminary data.</text>
</comment>
<evidence type="ECO:0000313" key="2">
    <source>
        <dbReference type="Proteomes" id="UP001066276"/>
    </source>
</evidence>
<dbReference type="AlphaFoldDB" id="A0AAV7UY98"/>
<name>A0AAV7UY98_PLEWA</name>
<gene>
    <name evidence="1" type="ORF">NDU88_002215</name>
</gene>
<dbReference type="Proteomes" id="UP001066276">
    <property type="component" value="Chromosome 2_2"/>
</dbReference>
<keyword evidence="2" id="KW-1185">Reference proteome</keyword>
<protein>
    <submittedName>
        <fullName evidence="1">Uncharacterized protein</fullName>
    </submittedName>
</protein>
<proteinExistence type="predicted"/>
<organism evidence="1 2">
    <name type="scientific">Pleurodeles waltl</name>
    <name type="common">Iberian ribbed newt</name>
    <dbReference type="NCBI Taxonomy" id="8319"/>
    <lineage>
        <taxon>Eukaryota</taxon>
        <taxon>Metazoa</taxon>
        <taxon>Chordata</taxon>
        <taxon>Craniata</taxon>
        <taxon>Vertebrata</taxon>
        <taxon>Euteleostomi</taxon>
        <taxon>Amphibia</taxon>
        <taxon>Batrachia</taxon>
        <taxon>Caudata</taxon>
        <taxon>Salamandroidea</taxon>
        <taxon>Salamandridae</taxon>
        <taxon>Pleurodelinae</taxon>
        <taxon>Pleurodeles</taxon>
    </lineage>
</organism>
<reference evidence="1" key="1">
    <citation type="journal article" date="2022" name="bioRxiv">
        <title>Sequencing and chromosome-scale assembly of the giantPleurodeles waltlgenome.</title>
        <authorList>
            <person name="Brown T."/>
            <person name="Elewa A."/>
            <person name="Iarovenko S."/>
            <person name="Subramanian E."/>
            <person name="Araus A.J."/>
            <person name="Petzold A."/>
            <person name="Susuki M."/>
            <person name="Suzuki K.-i.T."/>
            <person name="Hayashi T."/>
            <person name="Toyoda A."/>
            <person name="Oliveira C."/>
            <person name="Osipova E."/>
            <person name="Leigh N.D."/>
            <person name="Simon A."/>
            <person name="Yun M.H."/>
        </authorList>
    </citation>
    <scope>NUCLEOTIDE SEQUENCE</scope>
    <source>
        <strain evidence="1">20211129_DDA</strain>
        <tissue evidence="1">Liver</tissue>
    </source>
</reference>